<dbReference type="Pfam" id="PF13401">
    <property type="entry name" value="AAA_22"/>
    <property type="match status" value="1"/>
</dbReference>
<dbReference type="Gene3D" id="3.40.50.300">
    <property type="entry name" value="P-loop containing nucleotide triphosphate hydrolases"/>
    <property type="match status" value="1"/>
</dbReference>
<dbReference type="PANTHER" id="PTHR47691:SF3">
    <property type="entry name" value="HTH-TYPE TRANSCRIPTIONAL REGULATOR RV0890C-RELATED"/>
    <property type="match status" value="1"/>
</dbReference>
<evidence type="ECO:0000313" key="3">
    <source>
        <dbReference type="Proteomes" id="UP001163046"/>
    </source>
</evidence>
<dbReference type="AlphaFoldDB" id="A0A9W9ZVE1"/>
<feature type="domain" description="ORC1/DEAH AAA+ ATPase" evidence="1">
    <location>
        <begin position="22"/>
        <end position="121"/>
    </location>
</feature>
<gene>
    <name evidence="2" type="ORF">OS493_036806</name>
</gene>
<protein>
    <recommendedName>
        <fullName evidence="1">ORC1/DEAH AAA+ ATPase domain-containing protein</fullName>
    </recommendedName>
</protein>
<comment type="caution">
    <text evidence="2">The sequence shown here is derived from an EMBL/GenBank/DDBJ whole genome shotgun (WGS) entry which is preliminary data.</text>
</comment>
<dbReference type="InterPro" id="IPR049945">
    <property type="entry name" value="AAA_22"/>
</dbReference>
<keyword evidence="3" id="KW-1185">Reference proteome</keyword>
<dbReference type="Proteomes" id="UP001163046">
    <property type="component" value="Unassembled WGS sequence"/>
</dbReference>
<dbReference type="InterPro" id="IPR027417">
    <property type="entry name" value="P-loop_NTPase"/>
</dbReference>
<dbReference type="OrthoDB" id="10031931at2759"/>
<organism evidence="2 3">
    <name type="scientific">Desmophyllum pertusum</name>
    <dbReference type="NCBI Taxonomy" id="174260"/>
    <lineage>
        <taxon>Eukaryota</taxon>
        <taxon>Metazoa</taxon>
        <taxon>Cnidaria</taxon>
        <taxon>Anthozoa</taxon>
        <taxon>Hexacorallia</taxon>
        <taxon>Scleractinia</taxon>
        <taxon>Caryophylliina</taxon>
        <taxon>Caryophylliidae</taxon>
        <taxon>Desmophyllum</taxon>
    </lineage>
</organism>
<dbReference type="EMBL" id="MU825460">
    <property type="protein sequence ID" value="KAJ7388578.1"/>
    <property type="molecule type" value="Genomic_DNA"/>
</dbReference>
<dbReference type="Gene3D" id="1.25.40.10">
    <property type="entry name" value="Tetratricopeptide repeat domain"/>
    <property type="match status" value="1"/>
</dbReference>
<proteinExistence type="predicted"/>
<evidence type="ECO:0000259" key="1">
    <source>
        <dbReference type="Pfam" id="PF13401"/>
    </source>
</evidence>
<sequence length="677" mass="75972">MGVCEDITGLFTTEDDDVTCLVTIVAPPGFGKTAVATNIGHMMLDQGKDVLYFSLRNMSSLTLAAKHMLQEAVVIHVEENPIGQLTRYLTSLQRQTVLILDNAEDLQIGDESKFDEFLEKIGQHATNLVTLVTSRNSVSKLDLFPFATKHFPLTPLNDRDSSAYLKNHVPGISNQRASQFATACRGVPLVLTITSSFLRSKAVDPIELHRKLQNCPHSFLKAPDAKVKELYSLLRVFYNNLGPDMKKALAYLASFPTSFTKEEAKDVLFPNEDYFNFQLLLGNLEQHSLVQQDDDNNRLYYSLHPLVQAFCKSSRDDTCTGYNTAIRLFSQHYLSLLQRLNDDFISTDCKIVIDKYHISKTNICHALLASTELDDPLKCYGLSVSTETVNFLAKVLNMDEFMSLYSQCLRAADTLTDKTLYSECLVSIGFKQLCYYGYKDAYRTDAKRSLQEAHELQNDLLISDTECLGHCKCKLGLCSFISGDRKKGISLIAQGIGVRKRKVRTDGSGKMERMLLAGGFCDLAMAMFTSGKYRAAVNIWQNICLVRYRELLGTHPFTASLLHYIGDAYQKLGDPLRAVAFKVESLAMRKFLLGDDHLDTARAYYGLGCALGALGSTEDALENLNRAREVQVRFIASKQDINKTEQEINRLRGRERTRAESPCLMLQQLYISNSSTV</sequence>
<dbReference type="SUPFAM" id="SSF52540">
    <property type="entry name" value="P-loop containing nucleoside triphosphate hydrolases"/>
    <property type="match status" value="1"/>
</dbReference>
<accession>A0A9W9ZVE1</accession>
<dbReference type="Gene3D" id="1.10.10.10">
    <property type="entry name" value="Winged helix-like DNA-binding domain superfamily/Winged helix DNA-binding domain"/>
    <property type="match status" value="1"/>
</dbReference>
<dbReference type="GO" id="GO:0016887">
    <property type="term" value="F:ATP hydrolysis activity"/>
    <property type="evidence" value="ECO:0007669"/>
    <property type="project" value="InterPro"/>
</dbReference>
<reference evidence="2" key="1">
    <citation type="submission" date="2023-01" db="EMBL/GenBank/DDBJ databases">
        <title>Genome assembly of the deep-sea coral Lophelia pertusa.</title>
        <authorList>
            <person name="Herrera S."/>
            <person name="Cordes E."/>
        </authorList>
    </citation>
    <scope>NUCLEOTIDE SEQUENCE</scope>
    <source>
        <strain evidence="2">USNM1676648</strain>
        <tissue evidence="2">Polyp</tissue>
    </source>
</reference>
<dbReference type="InterPro" id="IPR036388">
    <property type="entry name" value="WH-like_DNA-bd_sf"/>
</dbReference>
<dbReference type="InterPro" id="IPR011990">
    <property type="entry name" value="TPR-like_helical_dom_sf"/>
</dbReference>
<dbReference type="PANTHER" id="PTHR47691">
    <property type="entry name" value="REGULATOR-RELATED"/>
    <property type="match status" value="1"/>
</dbReference>
<evidence type="ECO:0000313" key="2">
    <source>
        <dbReference type="EMBL" id="KAJ7388578.1"/>
    </source>
</evidence>
<name>A0A9W9ZVE1_9CNID</name>
<dbReference type="Pfam" id="PF13424">
    <property type="entry name" value="TPR_12"/>
    <property type="match status" value="1"/>
</dbReference>
<dbReference type="SUPFAM" id="SSF48452">
    <property type="entry name" value="TPR-like"/>
    <property type="match status" value="1"/>
</dbReference>